<dbReference type="Pfam" id="PF01520">
    <property type="entry name" value="Amidase_3"/>
    <property type="match status" value="1"/>
</dbReference>
<dbReference type="InterPro" id="IPR050695">
    <property type="entry name" value="N-acetylmuramoyl_amidase_3"/>
</dbReference>
<dbReference type="PANTHER" id="PTHR30404">
    <property type="entry name" value="N-ACETYLMURAMOYL-L-ALANINE AMIDASE"/>
    <property type="match status" value="1"/>
</dbReference>
<evidence type="ECO:0000259" key="2">
    <source>
        <dbReference type="SMART" id="SM00646"/>
    </source>
</evidence>
<protein>
    <submittedName>
        <fullName evidence="3">N-acetylmuramoyl-L-alanine amidase</fullName>
    </submittedName>
</protein>
<dbReference type="SUPFAM" id="SSF53187">
    <property type="entry name" value="Zn-dependent exopeptidases"/>
    <property type="match status" value="1"/>
</dbReference>
<gene>
    <name evidence="3" type="ORF">H6A19_05890</name>
</gene>
<proteinExistence type="predicted"/>
<keyword evidence="4" id="KW-1185">Reference proteome</keyword>
<evidence type="ECO:0000256" key="1">
    <source>
        <dbReference type="ARBA" id="ARBA00022801"/>
    </source>
</evidence>
<name>A0ABS2FEN4_9CLOT</name>
<dbReference type="EMBL" id="JACJLL010000025">
    <property type="protein sequence ID" value="MBM6818869.1"/>
    <property type="molecule type" value="Genomic_DNA"/>
</dbReference>
<accession>A0ABS2FEN4</accession>
<comment type="caution">
    <text evidence="3">The sequence shown here is derived from an EMBL/GenBank/DDBJ whole genome shotgun (WGS) entry which is preliminary data.</text>
</comment>
<keyword evidence="1" id="KW-0378">Hydrolase</keyword>
<dbReference type="RefSeq" id="WP_148323497.1">
    <property type="nucleotide sequence ID" value="NZ_JACJLL010000025.1"/>
</dbReference>
<dbReference type="InterPro" id="IPR002508">
    <property type="entry name" value="MurNAc-LAA_cat"/>
</dbReference>
<reference evidence="3 4" key="1">
    <citation type="journal article" date="2021" name="Sci. Rep.">
        <title>The distribution of antibiotic resistance genes in chicken gut microbiota commensals.</title>
        <authorList>
            <person name="Juricova H."/>
            <person name="Matiasovicova J."/>
            <person name="Kubasova T."/>
            <person name="Cejkova D."/>
            <person name="Rychlik I."/>
        </authorList>
    </citation>
    <scope>NUCLEOTIDE SEQUENCE [LARGE SCALE GENOMIC DNA]</scope>
    <source>
        <strain evidence="3 4">An435</strain>
    </source>
</reference>
<evidence type="ECO:0000313" key="4">
    <source>
        <dbReference type="Proteomes" id="UP000767334"/>
    </source>
</evidence>
<organism evidence="3 4">
    <name type="scientific">Clostridium saudiense</name>
    <dbReference type="NCBI Taxonomy" id="1414720"/>
    <lineage>
        <taxon>Bacteria</taxon>
        <taxon>Bacillati</taxon>
        <taxon>Bacillota</taxon>
        <taxon>Clostridia</taxon>
        <taxon>Eubacteriales</taxon>
        <taxon>Clostridiaceae</taxon>
        <taxon>Clostridium</taxon>
    </lineage>
</organism>
<dbReference type="Gene3D" id="3.40.630.40">
    <property type="entry name" value="Zn-dependent exopeptidases"/>
    <property type="match status" value="1"/>
</dbReference>
<sequence length="226" mass="25428">MAKWLIDPGHGGVDSGASYKGRRECDDVLKLSLRVGELLKNNNENVYYTRSIDTTISLAERSNKENNGNYDYFISIHRNAYQPEIAKGFEIHVYANGGVAEQLANKVNSEVVKNGFVNRGIKISNFHVLRETKSPAILVEVGFIDNTSDNNIFDSKFEQIAQSIVKGCLLQIGKSISINSNSLNNNEVYYRCVAGSFKEKRNAEVRKDELISKGYKDTFIEVYKVK</sequence>
<dbReference type="PANTHER" id="PTHR30404:SF0">
    <property type="entry name" value="N-ACETYLMURAMOYL-L-ALANINE AMIDASE AMIC"/>
    <property type="match status" value="1"/>
</dbReference>
<feature type="domain" description="MurNAc-LAA" evidence="2">
    <location>
        <begin position="62"/>
        <end position="169"/>
    </location>
</feature>
<dbReference type="Proteomes" id="UP000767334">
    <property type="component" value="Unassembled WGS sequence"/>
</dbReference>
<dbReference type="CDD" id="cd02696">
    <property type="entry name" value="MurNAc-LAA"/>
    <property type="match status" value="1"/>
</dbReference>
<evidence type="ECO:0000313" key="3">
    <source>
        <dbReference type="EMBL" id="MBM6818869.1"/>
    </source>
</evidence>
<dbReference type="SMART" id="SM00646">
    <property type="entry name" value="Ami_3"/>
    <property type="match status" value="1"/>
</dbReference>